<evidence type="ECO:0000256" key="7">
    <source>
        <dbReference type="ARBA" id="ARBA00023102"/>
    </source>
</evidence>
<dbReference type="InterPro" id="IPR023016">
    <property type="entry name" value="HisA/PriA"/>
</dbReference>
<dbReference type="KEGG" id="lbe:MOO44_01005"/>
<dbReference type="GO" id="GO:0005737">
    <property type="term" value="C:cytoplasm"/>
    <property type="evidence" value="ECO:0007669"/>
    <property type="project" value="UniProtKB-SubCell"/>
</dbReference>
<dbReference type="EMBL" id="CP093360">
    <property type="protein sequence ID" value="UQS85929.1"/>
    <property type="molecule type" value="Genomic_DNA"/>
</dbReference>
<sequence length="239" mass="25010">MIYPAIDLQAGNSVRLYQGDFKRSTVVAADPLEQARAIAAAGINYLHLVDLDGAKAGRPVNQQLGIQIAQRINRVTEVGGGIRNAATIDQYLSNGLTRVILGSVALNDPELTVAMINQYGSDRITIGIDGRDGMVATDGWLNQSKVPMVKLINAMAQGGATRFIVTDTATDGTLAGPNIPLLSALQSRFPALTFVASGGISNATDITALQQAGLLDVIVGKALAVGNVTLQEIAEVNQC</sequence>
<dbReference type="InterPro" id="IPR013785">
    <property type="entry name" value="Aldolase_TIM"/>
</dbReference>
<keyword evidence="8 9" id="KW-0413">Isomerase</keyword>
<dbReference type="Gene3D" id="3.20.20.70">
    <property type="entry name" value="Aldolase class I"/>
    <property type="match status" value="1"/>
</dbReference>
<evidence type="ECO:0000256" key="9">
    <source>
        <dbReference type="HAMAP-Rule" id="MF_01014"/>
    </source>
</evidence>
<accession>A0A976RQH9</accession>
<comment type="subcellular location">
    <subcellularLocation>
        <location evidence="2 9">Cytoplasm</location>
    </subcellularLocation>
</comment>
<dbReference type="RefSeq" id="WP_260115738.1">
    <property type="nucleotide sequence ID" value="NZ_CP093360.1"/>
</dbReference>
<keyword evidence="6 9" id="KW-0028">Amino-acid biosynthesis</keyword>
<dbReference type="GO" id="GO:0000105">
    <property type="term" value="P:L-histidine biosynthetic process"/>
    <property type="evidence" value="ECO:0007669"/>
    <property type="project" value="UniProtKB-UniRule"/>
</dbReference>
<proteinExistence type="inferred from homology"/>
<keyword evidence="7 9" id="KW-0368">Histidine biosynthesis</keyword>
<keyword evidence="11" id="KW-0614">Plasmid</keyword>
<organism evidence="11 12">
    <name type="scientific">Nicoliella spurrieriana</name>
    <dbReference type="NCBI Taxonomy" id="2925830"/>
    <lineage>
        <taxon>Bacteria</taxon>
        <taxon>Bacillati</taxon>
        <taxon>Bacillota</taxon>
        <taxon>Bacilli</taxon>
        <taxon>Lactobacillales</taxon>
        <taxon>Lactobacillaceae</taxon>
        <taxon>Nicoliella</taxon>
    </lineage>
</organism>
<dbReference type="GO" id="GO:0003949">
    <property type="term" value="F:1-(5-phosphoribosyl)-5-[(5-phosphoribosylamino)methylideneamino]imidazole-4-carboxamide isomerase activity"/>
    <property type="evidence" value="ECO:0007669"/>
    <property type="project" value="UniProtKB-UniRule"/>
</dbReference>
<dbReference type="Proteomes" id="UP000831181">
    <property type="component" value="Plasmid p1unnamed"/>
</dbReference>
<dbReference type="HAMAP" id="MF_01014">
    <property type="entry name" value="HisA"/>
    <property type="match status" value="1"/>
</dbReference>
<protein>
    <recommendedName>
        <fullName evidence="9">1-(5-phosphoribosyl)-5-[(5-phosphoribosylamino)methylideneamino] imidazole-4-carboxamide isomerase</fullName>
        <ecNumber evidence="9">5.3.1.16</ecNumber>
    </recommendedName>
    <alternativeName>
        <fullName evidence="9">Phosphoribosylformimino-5-aminoimidazole carboxamide ribotide isomerase</fullName>
    </alternativeName>
</protein>
<evidence type="ECO:0000313" key="11">
    <source>
        <dbReference type="EMBL" id="UQS85929.1"/>
    </source>
</evidence>
<evidence type="ECO:0000256" key="4">
    <source>
        <dbReference type="ARBA" id="ARBA00009667"/>
    </source>
</evidence>
<comment type="catalytic activity">
    <reaction evidence="1 9">
        <text>1-(5-phospho-beta-D-ribosyl)-5-[(5-phospho-beta-D-ribosylamino)methylideneamino]imidazole-4-carboxamide = 5-[(5-phospho-1-deoxy-D-ribulos-1-ylimino)methylamino]-1-(5-phospho-beta-D-ribosyl)imidazole-4-carboxamide</text>
        <dbReference type="Rhea" id="RHEA:15469"/>
        <dbReference type="ChEBI" id="CHEBI:58435"/>
        <dbReference type="ChEBI" id="CHEBI:58525"/>
        <dbReference type="EC" id="5.3.1.16"/>
    </reaction>
</comment>
<dbReference type="AlphaFoldDB" id="A0A976RQH9"/>
<evidence type="ECO:0000313" key="12">
    <source>
        <dbReference type="Proteomes" id="UP000831181"/>
    </source>
</evidence>
<geneLocation type="plasmid" evidence="11 12">
    <name>p1unnamed</name>
</geneLocation>
<comment type="similarity">
    <text evidence="4 9 10">Belongs to the HisA/HisF family.</text>
</comment>
<evidence type="ECO:0000256" key="6">
    <source>
        <dbReference type="ARBA" id="ARBA00022605"/>
    </source>
</evidence>
<dbReference type="SUPFAM" id="SSF51366">
    <property type="entry name" value="Ribulose-phoshate binding barrel"/>
    <property type="match status" value="1"/>
</dbReference>
<evidence type="ECO:0000256" key="2">
    <source>
        <dbReference type="ARBA" id="ARBA00004496"/>
    </source>
</evidence>
<evidence type="ECO:0000256" key="1">
    <source>
        <dbReference type="ARBA" id="ARBA00000901"/>
    </source>
</evidence>
<feature type="active site" description="Proton donor" evidence="9">
    <location>
        <position position="129"/>
    </location>
</feature>
<dbReference type="EC" id="5.3.1.16" evidence="9"/>
<dbReference type="CDD" id="cd04732">
    <property type="entry name" value="HisA"/>
    <property type="match status" value="1"/>
</dbReference>
<gene>
    <name evidence="9" type="primary">hisA</name>
    <name evidence="11" type="ORF">MOO44_01005</name>
</gene>
<keyword evidence="5 9" id="KW-0963">Cytoplasm</keyword>
<feature type="active site" description="Proton acceptor" evidence="9">
    <location>
        <position position="7"/>
    </location>
</feature>
<evidence type="ECO:0000256" key="5">
    <source>
        <dbReference type="ARBA" id="ARBA00022490"/>
    </source>
</evidence>
<dbReference type="InterPro" id="IPR044524">
    <property type="entry name" value="Isoase_HisA-like"/>
</dbReference>
<keyword evidence="12" id="KW-1185">Reference proteome</keyword>
<dbReference type="InterPro" id="IPR011060">
    <property type="entry name" value="RibuloseP-bd_barrel"/>
</dbReference>
<dbReference type="GO" id="GO:0000162">
    <property type="term" value="P:L-tryptophan biosynthetic process"/>
    <property type="evidence" value="ECO:0007669"/>
    <property type="project" value="TreeGrafter"/>
</dbReference>
<name>A0A976RQH9_9LACO</name>
<dbReference type="InterPro" id="IPR006062">
    <property type="entry name" value="His_biosynth"/>
</dbReference>
<dbReference type="PANTHER" id="PTHR43090:SF2">
    <property type="entry name" value="1-(5-PHOSPHORIBOSYL)-5-[(5-PHOSPHORIBOSYLAMINO)METHYLIDENEAMINO] IMIDAZOLE-4-CARBOXAMIDE ISOMERASE"/>
    <property type="match status" value="1"/>
</dbReference>
<dbReference type="FunFam" id="3.20.20.70:FF:000009">
    <property type="entry name" value="1-(5-phosphoribosyl)-5-[(5-phosphoribosylamino)methylideneamino] imidazole-4-carboxamide isomerase"/>
    <property type="match status" value="1"/>
</dbReference>
<evidence type="ECO:0000256" key="3">
    <source>
        <dbReference type="ARBA" id="ARBA00005133"/>
    </source>
</evidence>
<reference evidence="11" key="1">
    <citation type="journal article" date="2022" name="Int. J. Syst. Evol. Microbiol.">
        <title>Apilactobacillus apisilvae sp. nov., Nicolia spurrieriana gen. nov. sp. nov., Bombilactobacillus folatiphilus sp. nov. and Bombilactobacillus thymidiniphilus sp. nov., four new lactic acid bacterial isolates from stingless bees Tetragonula carbonaria and Austroplebeia australis.</title>
        <authorList>
            <person name="Oliphant S.A."/>
            <person name="Watson-Haigh N.S."/>
            <person name="Sumby K.M."/>
            <person name="Gardner J."/>
            <person name="Groom S."/>
            <person name="Jiranek V."/>
        </authorList>
    </citation>
    <scope>NUCLEOTIDE SEQUENCE</scope>
    <source>
        <strain evidence="11">SGEP1_A5</strain>
    </source>
</reference>
<evidence type="ECO:0000256" key="10">
    <source>
        <dbReference type="RuleBase" id="RU003657"/>
    </source>
</evidence>
<dbReference type="Pfam" id="PF00977">
    <property type="entry name" value="His_biosynth"/>
    <property type="match status" value="1"/>
</dbReference>
<evidence type="ECO:0000256" key="8">
    <source>
        <dbReference type="ARBA" id="ARBA00023235"/>
    </source>
</evidence>
<dbReference type="PANTHER" id="PTHR43090">
    <property type="entry name" value="1-(5-PHOSPHORIBOSYL)-5-[(5-PHOSPHORIBOSYLAMINO)METHYLIDENEAMINO] IMIDAZOLE-4-CARBOXAMIDE ISOMERASE"/>
    <property type="match status" value="1"/>
</dbReference>
<comment type="pathway">
    <text evidence="3 9">Amino-acid biosynthesis; L-histidine biosynthesis; L-histidine from 5-phospho-alpha-D-ribose 1-diphosphate: step 4/9.</text>
</comment>